<evidence type="ECO:0000259" key="5">
    <source>
        <dbReference type="PROSITE" id="PS50865"/>
    </source>
</evidence>
<dbReference type="Proteomes" id="UP001372338">
    <property type="component" value="Unassembled WGS sequence"/>
</dbReference>
<dbReference type="PROSITE" id="PS50865">
    <property type="entry name" value="ZF_MYND_2"/>
    <property type="match status" value="1"/>
</dbReference>
<evidence type="ECO:0000256" key="2">
    <source>
        <dbReference type="ARBA" id="ARBA00022771"/>
    </source>
</evidence>
<dbReference type="AlphaFoldDB" id="A0AAN9FR86"/>
<accession>A0AAN9FR86</accession>
<evidence type="ECO:0000313" key="7">
    <source>
        <dbReference type="Proteomes" id="UP001372338"/>
    </source>
</evidence>
<dbReference type="EMBL" id="JAYWIO010000002">
    <property type="protein sequence ID" value="KAK7281102.1"/>
    <property type="molecule type" value="Genomic_DNA"/>
</dbReference>
<dbReference type="SUPFAM" id="SSF144232">
    <property type="entry name" value="HIT/MYND zinc finger-like"/>
    <property type="match status" value="1"/>
</dbReference>
<keyword evidence="3" id="KW-0862">Zinc</keyword>
<dbReference type="InterPro" id="IPR007320">
    <property type="entry name" value="PDCD2_C"/>
</dbReference>
<gene>
    <name evidence="6" type="ORF">RIF29_08800</name>
</gene>
<evidence type="ECO:0000256" key="4">
    <source>
        <dbReference type="PROSITE-ProRule" id="PRU00134"/>
    </source>
</evidence>
<dbReference type="PROSITE" id="PS01360">
    <property type="entry name" value="ZF_MYND_1"/>
    <property type="match status" value="1"/>
</dbReference>
<feature type="domain" description="MYND-type" evidence="5">
    <location>
        <begin position="107"/>
        <end position="145"/>
    </location>
</feature>
<dbReference type="Pfam" id="PF04194">
    <property type="entry name" value="PDCD2_C"/>
    <property type="match status" value="1"/>
</dbReference>
<keyword evidence="7" id="KW-1185">Reference proteome</keyword>
<organism evidence="6 7">
    <name type="scientific">Crotalaria pallida</name>
    <name type="common">Smooth rattlebox</name>
    <name type="synonym">Crotalaria striata</name>
    <dbReference type="NCBI Taxonomy" id="3830"/>
    <lineage>
        <taxon>Eukaryota</taxon>
        <taxon>Viridiplantae</taxon>
        <taxon>Streptophyta</taxon>
        <taxon>Embryophyta</taxon>
        <taxon>Tracheophyta</taxon>
        <taxon>Spermatophyta</taxon>
        <taxon>Magnoliopsida</taxon>
        <taxon>eudicotyledons</taxon>
        <taxon>Gunneridae</taxon>
        <taxon>Pentapetalae</taxon>
        <taxon>rosids</taxon>
        <taxon>fabids</taxon>
        <taxon>Fabales</taxon>
        <taxon>Fabaceae</taxon>
        <taxon>Papilionoideae</taxon>
        <taxon>50 kb inversion clade</taxon>
        <taxon>genistoids sensu lato</taxon>
        <taxon>core genistoids</taxon>
        <taxon>Crotalarieae</taxon>
        <taxon>Crotalaria</taxon>
    </lineage>
</organism>
<evidence type="ECO:0000313" key="6">
    <source>
        <dbReference type="EMBL" id="KAK7281102.1"/>
    </source>
</evidence>
<dbReference type="Gene3D" id="6.10.140.2220">
    <property type="match status" value="1"/>
</dbReference>
<protein>
    <recommendedName>
        <fullName evidence="5">MYND-type domain-containing protein</fullName>
    </recommendedName>
</protein>
<evidence type="ECO:0000256" key="3">
    <source>
        <dbReference type="ARBA" id="ARBA00022833"/>
    </source>
</evidence>
<dbReference type="Pfam" id="PF01753">
    <property type="entry name" value="zf-MYND"/>
    <property type="match status" value="1"/>
</dbReference>
<evidence type="ECO:0000256" key="1">
    <source>
        <dbReference type="ARBA" id="ARBA00022723"/>
    </source>
</evidence>
<name>A0AAN9FR86_CROPI</name>
<keyword evidence="1" id="KW-0479">Metal-binding</keyword>
<sequence length="320" mass="36379">MDTNAVEDTVNVIEDIRIDDDDDGEDTDYDDYDEEEPKLGFFFKPENLWSLCREHFPSKAGGVPAWLDPQNIPLGRSSLCDICGDPLRFLLQACLPIAISEFTAALCDWCGTWRGNKLCGGCRQVRYCSEKHQVMSWRSGHKTACKQIKVSSLESHKAGTGSNNAWPEFKIIIEDKSDYRGDIPENNTLPNSLISRNRIDDRTSSLLDGIQGDDYKSWDYFTERIREVPDQVLRYYRGINARPIWPVSRGRASRAVVPNCNYCGGPMCCEFQIMPQLLSFFKIDNGPDSLDWATIVVYACEASCEGSLPYKQEYAWVQLF</sequence>
<keyword evidence="2 4" id="KW-0863">Zinc-finger</keyword>
<dbReference type="InterPro" id="IPR002893">
    <property type="entry name" value="Znf_MYND"/>
</dbReference>
<dbReference type="GO" id="GO:0005737">
    <property type="term" value="C:cytoplasm"/>
    <property type="evidence" value="ECO:0007669"/>
    <property type="project" value="InterPro"/>
</dbReference>
<dbReference type="PANTHER" id="PTHR12298">
    <property type="entry name" value="PCDC2 PROGRAMMED CELL DEATH PROTEIN 2 -RELATED"/>
    <property type="match status" value="1"/>
</dbReference>
<comment type="caution">
    <text evidence="6">The sequence shown here is derived from an EMBL/GenBank/DDBJ whole genome shotgun (WGS) entry which is preliminary data.</text>
</comment>
<dbReference type="PANTHER" id="PTHR12298:SF4">
    <property type="entry name" value="PROGRAMMED CELL DEATH PROTEIN 2"/>
    <property type="match status" value="1"/>
</dbReference>
<dbReference type="GO" id="GO:0008270">
    <property type="term" value="F:zinc ion binding"/>
    <property type="evidence" value="ECO:0007669"/>
    <property type="project" value="UniProtKB-KW"/>
</dbReference>
<proteinExistence type="predicted"/>
<reference evidence="6 7" key="1">
    <citation type="submission" date="2024-01" db="EMBL/GenBank/DDBJ databases">
        <title>The genomes of 5 underutilized Papilionoideae crops provide insights into root nodulation and disease resistanc.</title>
        <authorList>
            <person name="Yuan L."/>
        </authorList>
    </citation>
    <scope>NUCLEOTIDE SEQUENCE [LARGE SCALE GENOMIC DNA]</scope>
    <source>
        <strain evidence="6">ZHUSHIDOU_FW_LH</strain>
        <tissue evidence="6">Leaf</tissue>
    </source>
</reference>